<keyword evidence="2" id="KW-1185">Reference proteome</keyword>
<dbReference type="Proteomes" id="UP001315967">
    <property type="component" value="Chromosome"/>
</dbReference>
<evidence type="ECO:0000313" key="1">
    <source>
        <dbReference type="EMBL" id="UUX33101.1"/>
    </source>
</evidence>
<sequence>MGLDMYLTKKASVDLAKDADCNEVIVFSNGEIEKHVPEDEDKTHNVELYGAYWRQANWVHHWFVENVQGGNDNCQPYEVEEKQVVELLEIVNKLLDTYYFDEKKAERLAKRLLPPVACGAIFNHMQMDGIYWSILFETQRELNRILEDKAAAIEIIDGKSHEIPLNYTYTYFAWW</sequence>
<organism evidence="1 2">
    <name type="scientific">Fundicoccus culcitae</name>
    <dbReference type="NCBI Taxonomy" id="2969821"/>
    <lineage>
        <taxon>Bacteria</taxon>
        <taxon>Bacillati</taxon>
        <taxon>Bacillota</taxon>
        <taxon>Bacilli</taxon>
        <taxon>Lactobacillales</taxon>
        <taxon>Aerococcaceae</taxon>
        <taxon>Fundicoccus</taxon>
    </lineage>
</organism>
<protein>
    <submittedName>
        <fullName evidence="1">Uncharacterized protein</fullName>
    </submittedName>
</protein>
<reference evidence="1 2" key="1">
    <citation type="submission" date="2022-08" db="EMBL/GenBank/DDBJ databases">
        <title>Aerococcaceae sp. nov isolated from spoiled eye mask.</title>
        <authorList>
            <person name="Zhou G."/>
            <person name="Xie X.-B."/>
            <person name="Shi Q.-S."/>
            <person name="Wang Y.-S."/>
            <person name="Wen X."/>
            <person name="Peng H."/>
            <person name="Yang X.-J."/>
            <person name="Tao H.-B."/>
            <person name="Huang X.-M."/>
        </authorList>
    </citation>
    <scope>NUCLEOTIDE SEQUENCE [LARGE SCALE GENOMIC DNA]</scope>
    <source>
        <strain evidence="2">DM20194951</strain>
    </source>
</reference>
<dbReference type="EMBL" id="CP102453">
    <property type="protein sequence ID" value="UUX33101.1"/>
    <property type="molecule type" value="Genomic_DNA"/>
</dbReference>
<name>A0ABY5P2Z7_9LACT</name>
<dbReference type="RefSeq" id="WP_313792603.1">
    <property type="nucleotide sequence ID" value="NZ_CP102453.1"/>
</dbReference>
<proteinExistence type="predicted"/>
<gene>
    <name evidence="1" type="ORF">NRE15_09290</name>
</gene>
<evidence type="ECO:0000313" key="2">
    <source>
        <dbReference type="Proteomes" id="UP001315967"/>
    </source>
</evidence>
<accession>A0ABY5P2Z7</accession>